<dbReference type="GO" id="GO:0005886">
    <property type="term" value="C:plasma membrane"/>
    <property type="evidence" value="ECO:0007669"/>
    <property type="project" value="TreeGrafter"/>
</dbReference>
<dbReference type="Pfam" id="PF10148">
    <property type="entry name" value="SCHIP-1_C"/>
    <property type="match status" value="2"/>
</dbReference>
<name>A0A9N7U9H1_PLEPL</name>
<dbReference type="GO" id="GO:0030054">
    <property type="term" value="C:cell junction"/>
    <property type="evidence" value="ECO:0007669"/>
    <property type="project" value="TreeGrafter"/>
</dbReference>
<feature type="compositionally biased region" description="Basic and acidic residues" evidence="1">
    <location>
        <begin position="165"/>
        <end position="174"/>
    </location>
</feature>
<comment type="caution">
    <text evidence="3">The sequence shown here is derived from an EMBL/GenBank/DDBJ whole genome shotgun (WGS) entry which is preliminary data.</text>
</comment>
<dbReference type="Proteomes" id="UP001153269">
    <property type="component" value="Unassembled WGS sequence"/>
</dbReference>
<gene>
    <name evidence="3" type="ORF">PLEPLA_LOCUS14083</name>
</gene>
<feature type="region of interest" description="Disordered" evidence="1">
    <location>
        <begin position="66"/>
        <end position="106"/>
    </location>
</feature>
<feature type="region of interest" description="Disordered" evidence="1">
    <location>
        <begin position="207"/>
        <end position="255"/>
    </location>
</feature>
<proteinExistence type="predicted"/>
<dbReference type="InterPro" id="IPR039045">
    <property type="entry name" value="SCHIP_1"/>
</dbReference>
<protein>
    <recommendedName>
        <fullName evidence="2">Schwannomin interacting protein 1 C-terminal domain-containing protein</fullName>
    </recommendedName>
</protein>
<evidence type="ECO:0000313" key="3">
    <source>
        <dbReference type="EMBL" id="CAB1426149.1"/>
    </source>
</evidence>
<accession>A0A9N7U9H1</accession>
<dbReference type="EMBL" id="CADEAL010000861">
    <property type="protein sequence ID" value="CAB1426149.1"/>
    <property type="molecule type" value="Genomic_DNA"/>
</dbReference>
<evidence type="ECO:0000256" key="1">
    <source>
        <dbReference type="SAM" id="MobiDB-lite"/>
    </source>
</evidence>
<dbReference type="GO" id="GO:0035332">
    <property type="term" value="P:positive regulation of hippo signaling"/>
    <property type="evidence" value="ECO:0007669"/>
    <property type="project" value="TreeGrafter"/>
</dbReference>
<feature type="compositionally biased region" description="Acidic residues" evidence="1">
    <location>
        <begin position="208"/>
        <end position="218"/>
    </location>
</feature>
<feature type="domain" description="Schwannomin interacting protein 1 C-terminal" evidence="2">
    <location>
        <begin position="176"/>
        <end position="242"/>
    </location>
</feature>
<feature type="region of interest" description="Disordered" evidence="1">
    <location>
        <begin position="143"/>
        <end position="178"/>
    </location>
</feature>
<evidence type="ECO:0000313" key="4">
    <source>
        <dbReference type="Proteomes" id="UP001153269"/>
    </source>
</evidence>
<dbReference type="AlphaFoldDB" id="A0A9N7U9H1"/>
<feature type="domain" description="Schwannomin interacting protein 1 C-terminal" evidence="2">
    <location>
        <begin position="282"/>
        <end position="342"/>
    </location>
</feature>
<sequence>MPPYCSCGVIQVSRETRWKGGEGGRQFGGAEQCGRALNSSDHTSRLVFVLRVKCVFRGNSFITAMEGEKERQRQQREEKESNEAEDDRKSGDETDNREEDDEDSEGAALVWQEGYGEDNLGLPIMHWEALSLRIAELEKQEEEKKEKRAKNGVSLERGRAPVSWTEERGRRAESWEDGDDACNSHVLALTSRLQTQMNLQLCFINNSESEEEEEEEKEGDGSKKEGSNTWRGSVQVHKNPQPASKPEKPKSRGFRNTLRNLRDRLRTDHKTLTAAHSDPIIQRRHLECSDLQSVSIKELNGLCSSLSQTIQDLSSDLVGRLQVRDQLRTEQDAMLLEVQDLTSL</sequence>
<reference evidence="3" key="1">
    <citation type="submission" date="2020-03" db="EMBL/GenBank/DDBJ databases">
        <authorList>
            <person name="Weist P."/>
        </authorList>
    </citation>
    <scope>NUCLEOTIDE SEQUENCE</scope>
</reference>
<keyword evidence="4" id="KW-1185">Reference proteome</keyword>
<dbReference type="PANTHER" id="PTHR13103:SF4">
    <property type="entry name" value="SCHWANNOMIN-INTERACTING PROTEIN 1-LIKE ISOFORM X1"/>
    <property type="match status" value="1"/>
</dbReference>
<dbReference type="PANTHER" id="PTHR13103">
    <property type="entry name" value="SCHWANNOMIN INTERACTING PROTEIN 1"/>
    <property type="match status" value="1"/>
</dbReference>
<feature type="compositionally biased region" description="Polar residues" evidence="1">
    <location>
        <begin position="228"/>
        <end position="242"/>
    </location>
</feature>
<organism evidence="3 4">
    <name type="scientific">Pleuronectes platessa</name>
    <name type="common">European plaice</name>
    <dbReference type="NCBI Taxonomy" id="8262"/>
    <lineage>
        <taxon>Eukaryota</taxon>
        <taxon>Metazoa</taxon>
        <taxon>Chordata</taxon>
        <taxon>Craniata</taxon>
        <taxon>Vertebrata</taxon>
        <taxon>Euteleostomi</taxon>
        <taxon>Actinopterygii</taxon>
        <taxon>Neopterygii</taxon>
        <taxon>Teleostei</taxon>
        <taxon>Neoteleostei</taxon>
        <taxon>Acanthomorphata</taxon>
        <taxon>Carangaria</taxon>
        <taxon>Pleuronectiformes</taxon>
        <taxon>Pleuronectoidei</taxon>
        <taxon>Pleuronectidae</taxon>
        <taxon>Pleuronectes</taxon>
    </lineage>
</organism>
<evidence type="ECO:0000259" key="2">
    <source>
        <dbReference type="Pfam" id="PF10148"/>
    </source>
</evidence>
<feature type="compositionally biased region" description="Basic and acidic residues" evidence="1">
    <location>
        <begin position="66"/>
        <end position="94"/>
    </location>
</feature>
<feature type="compositionally biased region" description="Acidic residues" evidence="1">
    <location>
        <begin position="95"/>
        <end position="105"/>
    </location>
</feature>
<dbReference type="InterPro" id="IPR015649">
    <property type="entry name" value="SCHIP_1_C"/>
</dbReference>